<protein>
    <submittedName>
        <fullName evidence="1">Uncharacterized protein</fullName>
    </submittedName>
</protein>
<gene>
    <name evidence="1" type="ORF">JFN94_08025</name>
</gene>
<organism evidence="1 2">
    <name type="scientific">Burkholderia anthina</name>
    <dbReference type="NCBI Taxonomy" id="179879"/>
    <lineage>
        <taxon>Bacteria</taxon>
        <taxon>Pseudomonadati</taxon>
        <taxon>Pseudomonadota</taxon>
        <taxon>Betaproteobacteria</taxon>
        <taxon>Burkholderiales</taxon>
        <taxon>Burkholderiaceae</taxon>
        <taxon>Burkholderia</taxon>
        <taxon>Burkholderia cepacia complex</taxon>
    </lineage>
</organism>
<sequence>MTVAKRPNVSSKIALAEDARLIVSPGIPGPIEFERWRTLRKIAERLNRIAPVS</sequence>
<evidence type="ECO:0000313" key="2">
    <source>
        <dbReference type="Proteomes" id="UP000596205"/>
    </source>
</evidence>
<name>A0A7T6VHL6_9BURK</name>
<dbReference type="AlphaFoldDB" id="A0A7T6VHL6"/>
<dbReference type="RefSeq" id="WP_175760589.1">
    <property type="nucleotide sequence ID" value="NZ_CADEPR010000005.1"/>
</dbReference>
<dbReference type="Proteomes" id="UP000596205">
    <property type="component" value="Chromosome 1"/>
</dbReference>
<evidence type="ECO:0000313" key="1">
    <source>
        <dbReference type="EMBL" id="QQK04084.1"/>
    </source>
</evidence>
<accession>A0A7T6VHL6</accession>
<proteinExistence type="predicted"/>
<reference evidence="1 2" key="1">
    <citation type="submission" date="2020-12" db="EMBL/GenBank/DDBJ databases">
        <title>Complete genome sequence of Burkholderia anthina BJQ0011.</title>
        <authorList>
            <person name="Xu Y."/>
        </authorList>
    </citation>
    <scope>NUCLEOTIDE SEQUENCE [LARGE SCALE GENOMIC DNA]</scope>
    <source>
        <strain evidence="1 2">BJQ0011</strain>
    </source>
</reference>
<dbReference type="EMBL" id="CP066769">
    <property type="protein sequence ID" value="QQK04084.1"/>
    <property type="molecule type" value="Genomic_DNA"/>
</dbReference>
<dbReference type="KEGG" id="bann:JFN94_08025"/>